<evidence type="ECO:0000313" key="1">
    <source>
        <dbReference type="EMBL" id="KEH16783.1"/>
    </source>
</evidence>
<reference evidence="1 3" key="1">
    <citation type="journal article" date="2011" name="Nature">
        <title>The Medicago genome provides insight into the evolution of rhizobial symbioses.</title>
        <authorList>
            <person name="Young N.D."/>
            <person name="Debelle F."/>
            <person name="Oldroyd G.E."/>
            <person name="Geurts R."/>
            <person name="Cannon S.B."/>
            <person name="Udvardi M.K."/>
            <person name="Benedito V.A."/>
            <person name="Mayer K.F."/>
            <person name="Gouzy J."/>
            <person name="Schoof H."/>
            <person name="Van de Peer Y."/>
            <person name="Proost S."/>
            <person name="Cook D.R."/>
            <person name="Meyers B.C."/>
            <person name="Spannagl M."/>
            <person name="Cheung F."/>
            <person name="De Mita S."/>
            <person name="Krishnakumar V."/>
            <person name="Gundlach H."/>
            <person name="Zhou S."/>
            <person name="Mudge J."/>
            <person name="Bharti A.K."/>
            <person name="Murray J.D."/>
            <person name="Naoumkina M.A."/>
            <person name="Rosen B."/>
            <person name="Silverstein K.A."/>
            <person name="Tang H."/>
            <person name="Rombauts S."/>
            <person name="Zhao P.X."/>
            <person name="Zhou P."/>
            <person name="Barbe V."/>
            <person name="Bardou P."/>
            <person name="Bechner M."/>
            <person name="Bellec A."/>
            <person name="Berger A."/>
            <person name="Berges H."/>
            <person name="Bidwell S."/>
            <person name="Bisseling T."/>
            <person name="Choisne N."/>
            <person name="Couloux A."/>
            <person name="Denny R."/>
            <person name="Deshpande S."/>
            <person name="Dai X."/>
            <person name="Doyle J.J."/>
            <person name="Dudez A.M."/>
            <person name="Farmer A.D."/>
            <person name="Fouteau S."/>
            <person name="Franken C."/>
            <person name="Gibelin C."/>
            <person name="Gish J."/>
            <person name="Goldstein S."/>
            <person name="Gonzalez A.J."/>
            <person name="Green P.J."/>
            <person name="Hallab A."/>
            <person name="Hartog M."/>
            <person name="Hua A."/>
            <person name="Humphray S.J."/>
            <person name="Jeong D.H."/>
            <person name="Jing Y."/>
            <person name="Jocker A."/>
            <person name="Kenton S.M."/>
            <person name="Kim D.J."/>
            <person name="Klee K."/>
            <person name="Lai H."/>
            <person name="Lang C."/>
            <person name="Lin S."/>
            <person name="Macmil S.L."/>
            <person name="Magdelenat G."/>
            <person name="Matthews L."/>
            <person name="McCorrison J."/>
            <person name="Monaghan E.L."/>
            <person name="Mun J.H."/>
            <person name="Najar F.Z."/>
            <person name="Nicholson C."/>
            <person name="Noirot C."/>
            <person name="O'Bleness M."/>
            <person name="Paule C.R."/>
            <person name="Poulain J."/>
            <person name="Prion F."/>
            <person name="Qin B."/>
            <person name="Qu C."/>
            <person name="Retzel E.F."/>
            <person name="Riddle C."/>
            <person name="Sallet E."/>
            <person name="Samain S."/>
            <person name="Samson N."/>
            <person name="Sanders I."/>
            <person name="Saurat O."/>
            <person name="Scarpelli C."/>
            <person name="Schiex T."/>
            <person name="Segurens B."/>
            <person name="Severin A.J."/>
            <person name="Sherrier D.J."/>
            <person name="Shi R."/>
            <person name="Sims S."/>
            <person name="Singer S.R."/>
            <person name="Sinharoy S."/>
            <person name="Sterck L."/>
            <person name="Viollet A."/>
            <person name="Wang B.B."/>
            <person name="Wang K."/>
            <person name="Wang M."/>
            <person name="Wang X."/>
            <person name="Warfsmann J."/>
            <person name="Weissenbach J."/>
            <person name="White D.D."/>
            <person name="White J.D."/>
            <person name="Wiley G.B."/>
            <person name="Wincker P."/>
            <person name="Xing Y."/>
            <person name="Yang L."/>
            <person name="Yao Z."/>
            <person name="Ying F."/>
            <person name="Zhai J."/>
            <person name="Zhou L."/>
            <person name="Zuber A."/>
            <person name="Denarie J."/>
            <person name="Dixon R.A."/>
            <person name="May G.D."/>
            <person name="Schwartz D.C."/>
            <person name="Rogers J."/>
            <person name="Quetier F."/>
            <person name="Town C.D."/>
            <person name="Roe B.A."/>
        </authorList>
    </citation>
    <scope>NUCLEOTIDE SEQUENCE [LARGE SCALE GENOMIC DNA]</scope>
    <source>
        <strain evidence="1">A17</strain>
        <strain evidence="2 3">cv. Jemalong A17</strain>
    </source>
</reference>
<protein>
    <submittedName>
        <fullName evidence="1 2">Uncharacterized protein</fullName>
    </submittedName>
</protein>
<sequence length="174" mass="20255">MHIGRERHLKICEDNGKMKNEDSTVLRKVKGYHSNIRRSITGENDDDYIHHEPIVLERIDLSNVDSLLGGHVMPNTNLSTQFVQDQPALQEFIPSHPEALGRNGEENGKADLSFLREEIQNLGFLCFFSQPKTLQPHEQIEKSQQNSHIKKPIEDNKIWNIFWKRWFKLVEDDG</sequence>
<evidence type="ECO:0000313" key="2">
    <source>
        <dbReference type="EnsemblPlants" id="KEH16783"/>
    </source>
</evidence>
<dbReference type="EnsemblPlants" id="KEH16783">
    <property type="protein sequence ID" value="KEH16783"/>
    <property type="gene ID" value="MTR_0094s0020"/>
</dbReference>
<gene>
    <name evidence="1" type="ORF">MTR_0094s0020</name>
</gene>
<organism evidence="1 3">
    <name type="scientific">Medicago truncatula</name>
    <name type="common">Barrel medic</name>
    <name type="synonym">Medicago tribuloides</name>
    <dbReference type="NCBI Taxonomy" id="3880"/>
    <lineage>
        <taxon>Eukaryota</taxon>
        <taxon>Viridiplantae</taxon>
        <taxon>Streptophyta</taxon>
        <taxon>Embryophyta</taxon>
        <taxon>Tracheophyta</taxon>
        <taxon>Spermatophyta</taxon>
        <taxon>Magnoliopsida</taxon>
        <taxon>eudicotyledons</taxon>
        <taxon>Gunneridae</taxon>
        <taxon>Pentapetalae</taxon>
        <taxon>rosids</taxon>
        <taxon>fabids</taxon>
        <taxon>Fabales</taxon>
        <taxon>Fabaceae</taxon>
        <taxon>Papilionoideae</taxon>
        <taxon>50 kb inversion clade</taxon>
        <taxon>NPAAA clade</taxon>
        <taxon>Hologalegina</taxon>
        <taxon>IRL clade</taxon>
        <taxon>Trifolieae</taxon>
        <taxon>Medicago</taxon>
    </lineage>
</organism>
<dbReference type="HOGENOM" id="CLU_1542385_0_0_1"/>
<evidence type="ECO:0000313" key="3">
    <source>
        <dbReference type="Proteomes" id="UP000002051"/>
    </source>
</evidence>
<reference evidence="1 3" key="2">
    <citation type="journal article" date="2014" name="BMC Genomics">
        <title>An improved genome release (version Mt4.0) for the model legume Medicago truncatula.</title>
        <authorList>
            <person name="Tang H."/>
            <person name="Krishnakumar V."/>
            <person name="Bidwell S."/>
            <person name="Rosen B."/>
            <person name="Chan A."/>
            <person name="Zhou S."/>
            <person name="Gentzbittel L."/>
            <person name="Childs K.L."/>
            <person name="Yandell M."/>
            <person name="Gundlach H."/>
            <person name="Mayer K.F."/>
            <person name="Schwartz D.C."/>
            <person name="Town C.D."/>
        </authorList>
    </citation>
    <scope>GENOME REANNOTATION</scope>
    <source>
        <strain evidence="1">A17</strain>
        <strain evidence="2 3">cv. Jemalong A17</strain>
    </source>
</reference>
<dbReference type="AlphaFoldDB" id="A0A072TIP6"/>
<name>A0A072TIP6_MEDTR</name>
<accession>A0A072TIP6</accession>
<proteinExistence type="predicted"/>
<dbReference type="EMBL" id="KL402819">
    <property type="protein sequence ID" value="KEH16783.1"/>
    <property type="molecule type" value="Genomic_DNA"/>
</dbReference>
<keyword evidence="3" id="KW-1185">Reference proteome</keyword>
<reference evidence="2" key="3">
    <citation type="submission" date="2015-06" db="UniProtKB">
        <authorList>
            <consortium name="EnsemblPlants"/>
        </authorList>
    </citation>
    <scope>IDENTIFICATION</scope>
    <source>
        <strain evidence="2">cv. Jemalong A17</strain>
    </source>
</reference>
<dbReference type="Proteomes" id="UP000002051">
    <property type="component" value="Unassembled WGS sequence"/>
</dbReference>